<dbReference type="EMBL" id="CAUYUJ010012270">
    <property type="protein sequence ID" value="CAK0833658.1"/>
    <property type="molecule type" value="Genomic_DNA"/>
</dbReference>
<keyword evidence="3" id="KW-1185">Reference proteome</keyword>
<reference evidence="2" key="1">
    <citation type="submission" date="2023-10" db="EMBL/GenBank/DDBJ databases">
        <authorList>
            <person name="Chen Y."/>
            <person name="Shah S."/>
            <person name="Dougan E. K."/>
            <person name="Thang M."/>
            <person name="Chan C."/>
        </authorList>
    </citation>
    <scope>NUCLEOTIDE SEQUENCE [LARGE SCALE GENOMIC DNA]</scope>
</reference>
<feature type="compositionally biased region" description="Basic and acidic residues" evidence="1">
    <location>
        <begin position="47"/>
        <end position="64"/>
    </location>
</feature>
<feature type="region of interest" description="Disordered" evidence="1">
    <location>
        <begin position="1"/>
        <end position="102"/>
    </location>
</feature>
<evidence type="ECO:0000313" key="3">
    <source>
        <dbReference type="Proteomes" id="UP001189429"/>
    </source>
</evidence>
<feature type="compositionally biased region" description="Basic and acidic residues" evidence="1">
    <location>
        <begin position="23"/>
        <end position="39"/>
    </location>
</feature>
<evidence type="ECO:0000256" key="1">
    <source>
        <dbReference type="SAM" id="MobiDB-lite"/>
    </source>
</evidence>
<name>A0ABN9SP87_9DINO</name>
<gene>
    <name evidence="2" type="ORF">PCOR1329_LOCUS31279</name>
</gene>
<protein>
    <submittedName>
        <fullName evidence="2">Uncharacterized protein</fullName>
    </submittedName>
</protein>
<organism evidence="2 3">
    <name type="scientific">Prorocentrum cordatum</name>
    <dbReference type="NCBI Taxonomy" id="2364126"/>
    <lineage>
        <taxon>Eukaryota</taxon>
        <taxon>Sar</taxon>
        <taxon>Alveolata</taxon>
        <taxon>Dinophyceae</taxon>
        <taxon>Prorocentrales</taxon>
        <taxon>Prorocentraceae</taxon>
        <taxon>Prorocentrum</taxon>
    </lineage>
</organism>
<sequence>MSMNLRISPPEHCQAKTGSGHRCSWEKHTRKARKEEGGGEKGGGGEGGRRREGRQDREEQDRRPAKTVNPSSSGTHEADEKRKGFCKRACAPSPRQKRLSHG</sequence>
<comment type="caution">
    <text evidence="2">The sequence shown here is derived from an EMBL/GenBank/DDBJ whole genome shotgun (WGS) entry which is preliminary data.</text>
</comment>
<accession>A0ABN9SP87</accession>
<dbReference type="Proteomes" id="UP001189429">
    <property type="component" value="Unassembled WGS sequence"/>
</dbReference>
<proteinExistence type="predicted"/>
<evidence type="ECO:0000313" key="2">
    <source>
        <dbReference type="EMBL" id="CAK0833658.1"/>
    </source>
</evidence>